<comment type="subcellular location">
    <subcellularLocation>
        <location evidence="1">Cell membrane</location>
        <topology evidence="1">Multi-pass membrane protein</topology>
    </subcellularLocation>
</comment>
<evidence type="ECO:0000313" key="9">
    <source>
        <dbReference type="Proteomes" id="UP001155483"/>
    </source>
</evidence>
<comment type="similarity">
    <text evidence="2">Belongs to the UPF0410 family.</text>
</comment>
<gene>
    <name evidence="8" type="ORF">OCK74_11025</name>
</gene>
<keyword evidence="4 7" id="KW-0812">Transmembrane</keyword>
<evidence type="ECO:0000256" key="6">
    <source>
        <dbReference type="ARBA" id="ARBA00023136"/>
    </source>
</evidence>
<dbReference type="PANTHER" id="PTHR33884">
    <property type="entry name" value="UPF0410 PROTEIN YMGE"/>
    <property type="match status" value="1"/>
</dbReference>
<evidence type="ECO:0000313" key="8">
    <source>
        <dbReference type="EMBL" id="MCU7549650.1"/>
    </source>
</evidence>
<feature type="transmembrane region" description="Helical" evidence="7">
    <location>
        <begin position="33"/>
        <end position="53"/>
    </location>
</feature>
<comment type="caution">
    <text evidence="8">The sequence shown here is derived from an EMBL/GenBank/DDBJ whole genome shotgun (WGS) entry which is preliminary data.</text>
</comment>
<sequence length="88" mass="9240">MGILSWILLGLVAGAIAKALRPGRDPQGCFVTMFIGIIGAVLGGWIATMLGWGRVDGFNLYSILIATGGAVLALIIWAAVTGRRDREV</sequence>
<dbReference type="AlphaFoldDB" id="A0A9X3B7S2"/>
<keyword evidence="3" id="KW-1003">Cell membrane</keyword>
<evidence type="ECO:0000256" key="7">
    <source>
        <dbReference type="SAM" id="Phobius"/>
    </source>
</evidence>
<reference evidence="8" key="2">
    <citation type="submission" date="2023-04" db="EMBL/GenBank/DDBJ databases">
        <title>Paracnuella aquatica gen. nov., sp. nov., a member of the family Chitinophagaceae isolated from a hot spring.</title>
        <authorList>
            <person name="Wang C."/>
        </authorList>
    </citation>
    <scope>NUCLEOTIDE SEQUENCE</scope>
    <source>
        <strain evidence="8">LB-8</strain>
    </source>
</reference>
<evidence type="ECO:0000256" key="2">
    <source>
        <dbReference type="ARBA" id="ARBA00011006"/>
    </source>
</evidence>
<reference evidence="8" key="1">
    <citation type="submission" date="2022-09" db="EMBL/GenBank/DDBJ databases">
        <authorList>
            <person name="Yuan C."/>
            <person name="Ke Z."/>
        </authorList>
    </citation>
    <scope>NUCLEOTIDE SEQUENCE</scope>
    <source>
        <strain evidence="8">LB-8</strain>
    </source>
</reference>
<evidence type="ECO:0000256" key="1">
    <source>
        <dbReference type="ARBA" id="ARBA00004651"/>
    </source>
</evidence>
<keyword evidence="6 7" id="KW-0472">Membrane</keyword>
<feature type="transmembrane region" description="Helical" evidence="7">
    <location>
        <begin position="60"/>
        <end position="80"/>
    </location>
</feature>
<dbReference type="RefSeq" id="WP_279297091.1">
    <property type="nucleotide sequence ID" value="NZ_JAOTIF010000006.1"/>
</dbReference>
<keyword evidence="9" id="KW-1185">Reference proteome</keyword>
<organism evidence="8 9">
    <name type="scientific">Paraflavisolibacter caeni</name>
    <dbReference type="NCBI Taxonomy" id="2982496"/>
    <lineage>
        <taxon>Bacteria</taxon>
        <taxon>Pseudomonadati</taxon>
        <taxon>Bacteroidota</taxon>
        <taxon>Chitinophagia</taxon>
        <taxon>Chitinophagales</taxon>
        <taxon>Chitinophagaceae</taxon>
        <taxon>Paraflavisolibacter</taxon>
    </lineage>
</organism>
<name>A0A9X3B7S2_9BACT</name>
<dbReference type="Pfam" id="PF04226">
    <property type="entry name" value="Transgly_assoc"/>
    <property type="match status" value="1"/>
</dbReference>
<dbReference type="GO" id="GO:0005886">
    <property type="term" value="C:plasma membrane"/>
    <property type="evidence" value="ECO:0007669"/>
    <property type="project" value="UniProtKB-SubCell"/>
</dbReference>
<evidence type="ECO:0000256" key="3">
    <source>
        <dbReference type="ARBA" id="ARBA00022475"/>
    </source>
</evidence>
<dbReference type="Proteomes" id="UP001155483">
    <property type="component" value="Unassembled WGS sequence"/>
</dbReference>
<dbReference type="PANTHER" id="PTHR33884:SF3">
    <property type="entry name" value="UPF0410 PROTEIN YMGE"/>
    <property type="match status" value="1"/>
</dbReference>
<evidence type="ECO:0000256" key="5">
    <source>
        <dbReference type="ARBA" id="ARBA00022989"/>
    </source>
</evidence>
<proteinExistence type="inferred from homology"/>
<keyword evidence="5 7" id="KW-1133">Transmembrane helix</keyword>
<dbReference type="InterPro" id="IPR007341">
    <property type="entry name" value="Transgly_assoc"/>
</dbReference>
<evidence type="ECO:0000256" key="4">
    <source>
        <dbReference type="ARBA" id="ARBA00022692"/>
    </source>
</evidence>
<dbReference type="EMBL" id="JAOTIF010000006">
    <property type="protein sequence ID" value="MCU7549650.1"/>
    <property type="molecule type" value="Genomic_DNA"/>
</dbReference>
<protein>
    <submittedName>
        <fullName evidence="8">GlsB/YeaQ/YmgE family stress response membrane protein</fullName>
    </submittedName>
</protein>
<accession>A0A9X3B7S2</accession>